<name>A0A1I3QK26_9FLAO</name>
<sequence>MKSTKLLLIIFLIIFFNCSSTKNTNSDSNTTINIQYIKEIKNYSHFKKLINKDFDCKSVEQNILRGITTGAKQTTTKCHNIKSNELVYVSFTSEGDTYISQKYFYKNKALVFIKTEAIDKNKDSIFNEIYVKNDSIYYNRQQSHEANRLLINGVYYLNNFNYE</sequence>
<evidence type="ECO:0000256" key="1">
    <source>
        <dbReference type="SAM" id="SignalP"/>
    </source>
</evidence>
<feature type="signal peptide" evidence="1">
    <location>
        <begin position="1"/>
        <end position="21"/>
    </location>
</feature>
<feature type="chain" id="PRO_5011635763" description="Lipoprotein" evidence="1">
    <location>
        <begin position="22"/>
        <end position="163"/>
    </location>
</feature>
<gene>
    <name evidence="2" type="ORF">SAMN05443431_106178</name>
</gene>
<organism evidence="2 3">
    <name type="scientific">Olleya namhaensis</name>
    <dbReference type="NCBI Taxonomy" id="1144750"/>
    <lineage>
        <taxon>Bacteria</taxon>
        <taxon>Pseudomonadati</taxon>
        <taxon>Bacteroidota</taxon>
        <taxon>Flavobacteriia</taxon>
        <taxon>Flavobacteriales</taxon>
        <taxon>Flavobacteriaceae</taxon>
    </lineage>
</organism>
<dbReference type="Proteomes" id="UP000199559">
    <property type="component" value="Unassembled WGS sequence"/>
</dbReference>
<evidence type="ECO:0008006" key="4">
    <source>
        <dbReference type="Google" id="ProtNLM"/>
    </source>
</evidence>
<dbReference type="STRING" id="1144750.SAMN05443431_106178"/>
<dbReference type="AlphaFoldDB" id="A0A1I3QK26"/>
<dbReference type="RefSeq" id="WP_090840500.1">
    <property type="nucleotide sequence ID" value="NZ_FORM01000006.1"/>
</dbReference>
<accession>A0A1I3QK26</accession>
<evidence type="ECO:0000313" key="2">
    <source>
        <dbReference type="EMBL" id="SFJ34105.1"/>
    </source>
</evidence>
<reference evidence="3" key="1">
    <citation type="submission" date="2016-10" db="EMBL/GenBank/DDBJ databases">
        <authorList>
            <person name="Varghese N."/>
            <person name="Submissions S."/>
        </authorList>
    </citation>
    <scope>NUCLEOTIDE SEQUENCE [LARGE SCALE GENOMIC DNA]</scope>
    <source>
        <strain evidence="3">DSM 28881</strain>
    </source>
</reference>
<dbReference type="EMBL" id="FORM01000006">
    <property type="protein sequence ID" value="SFJ34105.1"/>
    <property type="molecule type" value="Genomic_DNA"/>
</dbReference>
<keyword evidence="1" id="KW-0732">Signal</keyword>
<protein>
    <recommendedName>
        <fullName evidence="4">Lipoprotein</fullName>
    </recommendedName>
</protein>
<keyword evidence="3" id="KW-1185">Reference proteome</keyword>
<proteinExistence type="predicted"/>
<evidence type="ECO:0000313" key="3">
    <source>
        <dbReference type="Proteomes" id="UP000199559"/>
    </source>
</evidence>